<dbReference type="AlphaFoldDB" id="A0A317MSX0"/>
<dbReference type="RefSeq" id="WP_110019344.1">
    <property type="nucleotide sequence ID" value="NZ_QGTJ01000008.1"/>
</dbReference>
<reference evidence="2 3" key="1">
    <citation type="submission" date="2018-05" db="EMBL/GenBank/DDBJ databases">
        <title>Genomic Encyclopedia of Type Strains, Phase IV (KMG-IV): sequencing the most valuable type-strain genomes for metagenomic binning, comparative biology and taxonomic classification.</title>
        <authorList>
            <person name="Goeker M."/>
        </authorList>
    </citation>
    <scope>NUCLEOTIDE SEQUENCE [LARGE SCALE GENOMIC DNA]</scope>
    <source>
        <strain evidence="2 3">DSM 23606</strain>
    </source>
</reference>
<evidence type="ECO:0000313" key="2">
    <source>
        <dbReference type="EMBL" id="PWV60244.1"/>
    </source>
</evidence>
<dbReference type="SFLD" id="SFLDS00003">
    <property type="entry name" value="Haloacid_Dehalogenase"/>
    <property type="match status" value="1"/>
</dbReference>
<dbReference type="InterPro" id="IPR036412">
    <property type="entry name" value="HAD-like_sf"/>
</dbReference>
<gene>
    <name evidence="2" type="ORF">C7443_108173</name>
</gene>
<protein>
    <submittedName>
        <fullName evidence="2">Putative hydrolase of the HAD superfamily</fullName>
    </submittedName>
</protein>
<dbReference type="Proteomes" id="UP000246569">
    <property type="component" value="Unassembled WGS sequence"/>
</dbReference>
<accession>A0A317MSX0</accession>
<dbReference type="Gene3D" id="1.20.120.1600">
    <property type="match status" value="1"/>
</dbReference>
<evidence type="ECO:0000313" key="3">
    <source>
        <dbReference type="Proteomes" id="UP000246569"/>
    </source>
</evidence>
<dbReference type="InterPro" id="IPR023214">
    <property type="entry name" value="HAD_sf"/>
</dbReference>
<keyword evidence="1 2" id="KW-0378">Hydrolase</keyword>
<dbReference type="Pfam" id="PF00702">
    <property type="entry name" value="Hydrolase"/>
    <property type="match status" value="1"/>
</dbReference>
<evidence type="ECO:0000256" key="1">
    <source>
        <dbReference type="ARBA" id="ARBA00022801"/>
    </source>
</evidence>
<dbReference type="NCBIfam" id="TIGR01549">
    <property type="entry name" value="HAD-SF-IA-v1"/>
    <property type="match status" value="1"/>
</dbReference>
<dbReference type="Gene3D" id="3.40.50.1000">
    <property type="entry name" value="HAD superfamily/HAD-like"/>
    <property type="match status" value="1"/>
</dbReference>
<dbReference type="PANTHER" id="PTHR43316">
    <property type="entry name" value="HYDROLASE, HALOACID DELAHOGENASE-RELATED"/>
    <property type="match status" value="1"/>
</dbReference>
<dbReference type="PRINTS" id="PR00413">
    <property type="entry name" value="HADHALOGNASE"/>
</dbReference>
<dbReference type="SUPFAM" id="SSF56784">
    <property type="entry name" value="HAD-like"/>
    <property type="match status" value="1"/>
</dbReference>
<dbReference type="SFLD" id="SFLDG01129">
    <property type="entry name" value="C1.5:_HAD__Beta-PGM__Phosphata"/>
    <property type="match status" value="1"/>
</dbReference>
<keyword evidence="3" id="KW-1185">Reference proteome</keyword>
<comment type="caution">
    <text evidence="2">The sequence shown here is derived from an EMBL/GenBank/DDBJ whole genome shotgun (WGS) entry which is preliminary data.</text>
</comment>
<sequence length="231" mass="25964">MAILALSFDLDDTLWDTGPCIDRAEERLHAWLQPRYPRIVERYSPRQLRALCEEAARLDPSIAHDRGLMRKRALTMAAAAADYAQFALDEAFEVFFAARNEVLFFDDTLPVLERLHRRYRFAALSNGNADLKRIGIAHLFDLHLSAVDVGMLKPHPAMFELAAQRLELSPGQILHVGDEPDHDVRGAAAAGFRTVWVNRSGRPWPGAAPADAEIADLNELEALLLDERFAR</sequence>
<dbReference type="GO" id="GO:0016787">
    <property type="term" value="F:hydrolase activity"/>
    <property type="evidence" value="ECO:0007669"/>
    <property type="project" value="UniProtKB-KW"/>
</dbReference>
<dbReference type="NCBIfam" id="TIGR01509">
    <property type="entry name" value="HAD-SF-IA-v3"/>
    <property type="match status" value="1"/>
</dbReference>
<organism evidence="2 3">
    <name type="scientific">Plasticicumulans acidivorans</name>
    <dbReference type="NCBI Taxonomy" id="886464"/>
    <lineage>
        <taxon>Bacteria</taxon>
        <taxon>Pseudomonadati</taxon>
        <taxon>Pseudomonadota</taxon>
        <taxon>Gammaproteobacteria</taxon>
        <taxon>Candidatus Competibacteraceae</taxon>
        <taxon>Plasticicumulans</taxon>
    </lineage>
</organism>
<name>A0A317MSX0_9GAMM</name>
<dbReference type="InterPro" id="IPR006439">
    <property type="entry name" value="HAD-SF_hydro_IA"/>
</dbReference>
<dbReference type="PANTHER" id="PTHR43316:SF3">
    <property type="entry name" value="HALOACID DEHALOGENASE, TYPE II (AFU_ORTHOLOGUE AFUA_2G07750)-RELATED"/>
    <property type="match status" value="1"/>
</dbReference>
<proteinExistence type="predicted"/>
<dbReference type="EMBL" id="QGTJ01000008">
    <property type="protein sequence ID" value="PWV60244.1"/>
    <property type="molecule type" value="Genomic_DNA"/>
</dbReference>
<dbReference type="OrthoDB" id="367448at2"/>
<dbReference type="InterPro" id="IPR051540">
    <property type="entry name" value="S-2-haloacid_dehalogenase"/>
</dbReference>